<evidence type="ECO:0000256" key="1">
    <source>
        <dbReference type="SAM" id="SignalP"/>
    </source>
</evidence>
<dbReference type="EMBL" id="JAWRVE010000026">
    <property type="protein sequence ID" value="KAL1873172.1"/>
    <property type="molecule type" value="Genomic_DNA"/>
</dbReference>
<protein>
    <submittedName>
        <fullName evidence="2">Uncharacterized protein</fullName>
    </submittedName>
</protein>
<dbReference type="Proteomes" id="UP001583177">
    <property type="component" value="Unassembled WGS sequence"/>
</dbReference>
<reference evidence="2 3" key="1">
    <citation type="journal article" date="2024" name="IMA Fungus">
        <title>IMA Genome - F19 : A genome assembly and annotation guide to empower mycologists, including annotated draft genome sequences of Ceratocystis pirilliformis, Diaporthe australafricana, Fusarium ophioides, Paecilomyces lecythidis, and Sporothrix stenoceras.</title>
        <authorList>
            <person name="Aylward J."/>
            <person name="Wilson A.M."/>
            <person name="Visagie C.M."/>
            <person name="Spraker J."/>
            <person name="Barnes I."/>
            <person name="Buitendag C."/>
            <person name="Ceriani C."/>
            <person name="Del Mar Angel L."/>
            <person name="du Plessis D."/>
            <person name="Fuchs T."/>
            <person name="Gasser K."/>
            <person name="Kramer D."/>
            <person name="Li W."/>
            <person name="Munsamy K."/>
            <person name="Piso A."/>
            <person name="Price J.L."/>
            <person name="Sonnekus B."/>
            <person name="Thomas C."/>
            <person name="van der Nest A."/>
            <person name="van Dijk A."/>
            <person name="van Heerden A."/>
            <person name="van Vuuren N."/>
            <person name="Yilmaz N."/>
            <person name="Duong T.A."/>
            <person name="van der Merwe N.A."/>
            <person name="Wingfield M.J."/>
            <person name="Wingfield B.D."/>
        </authorList>
    </citation>
    <scope>NUCLEOTIDE SEQUENCE [LARGE SCALE GENOMIC DNA]</scope>
    <source>
        <strain evidence="2 3">CMW 18300</strain>
    </source>
</reference>
<feature type="chain" id="PRO_5047327356" evidence="1">
    <location>
        <begin position="21"/>
        <end position="333"/>
    </location>
</feature>
<accession>A0ABR3XBV7</accession>
<gene>
    <name evidence="2" type="ORF">Daus18300_003991</name>
</gene>
<proteinExistence type="predicted"/>
<sequence>MLTAAALAVLAPFLLGISQASMVNIPPPDSDEVSANVTLIERDLPYLSGGALQKAMEYPCGDRECYKKYYYEKKECHPYDYECYKDGSSWDDYRDRCTKKSPYGPYEPYDKCYDKCYYKREGCYKYRECDKYKKDYGGHHGHKDWYDDKECYKKHRDEPEPPKYRDRFCKPKCKPEAKNCYQCKKHREEPDKYECDPRKDKHEYCLPYYDDHDDHQDHHHHDYHPFEPKSYITVHFYNDYGKDYVEKVWPDGDEHWFNEGADEWKKEFDVNYIKYYSEQEDGAVRCLPTKSYFPWTPLKIKKFVKLPDEYGLKVHALYLEKSEPVEVIRCDLP</sequence>
<keyword evidence="1" id="KW-0732">Signal</keyword>
<evidence type="ECO:0000313" key="3">
    <source>
        <dbReference type="Proteomes" id="UP001583177"/>
    </source>
</evidence>
<feature type="signal peptide" evidence="1">
    <location>
        <begin position="1"/>
        <end position="20"/>
    </location>
</feature>
<organism evidence="2 3">
    <name type="scientific">Diaporthe australafricana</name>
    <dbReference type="NCBI Taxonomy" id="127596"/>
    <lineage>
        <taxon>Eukaryota</taxon>
        <taxon>Fungi</taxon>
        <taxon>Dikarya</taxon>
        <taxon>Ascomycota</taxon>
        <taxon>Pezizomycotina</taxon>
        <taxon>Sordariomycetes</taxon>
        <taxon>Sordariomycetidae</taxon>
        <taxon>Diaporthales</taxon>
        <taxon>Diaporthaceae</taxon>
        <taxon>Diaporthe</taxon>
    </lineage>
</organism>
<name>A0ABR3XBV7_9PEZI</name>
<evidence type="ECO:0000313" key="2">
    <source>
        <dbReference type="EMBL" id="KAL1873172.1"/>
    </source>
</evidence>
<comment type="caution">
    <text evidence="2">The sequence shown here is derived from an EMBL/GenBank/DDBJ whole genome shotgun (WGS) entry which is preliminary data.</text>
</comment>
<keyword evidence="3" id="KW-1185">Reference proteome</keyword>